<name>A0ACC0AYH8_CATRO</name>
<proteinExistence type="predicted"/>
<protein>
    <submittedName>
        <fullName evidence="1">Uncharacterized protein</fullName>
    </submittedName>
</protein>
<dbReference type="Proteomes" id="UP001060085">
    <property type="component" value="Linkage Group LG04"/>
</dbReference>
<evidence type="ECO:0000313" key="2">
    <source>
        <dbReference type="Proteomes" id="UP001060085"/>
    </source>
</evidence>
<sequence>MGVKRFREEQSANCLMLLSKVGLLSEMEKSAVPALKPGAGGRIYECKTCKKQFLTFQALGGHRASHKKLRLMAADLLHQSLAVTKPKTHACSICGLEFPLGQALGGHMRRHRGAALDGEKPVVVSDKPVAKAVPFLMRSNSSKRIFGFEVDGLDLNLTPEDNDPDERDKSREDHDREAIESLAMANCLMLLSTVGKTTNNSSPLIGSDNDRVFSCKTCNKKFPTFQALGGHRASHKKIKLLNSDLIIHNSADDVKPKTHQCSICGLKFSLGQALGGHMRRHRDLAVTAVGAGAVPVREKPNTDRLVFLLDLNLTPYENGLKFA</sequence>
<accession>A0ACC0AYH8</accession>
<keyword evidence="2" id="KW-1185">Reference proteome</keyword>
<organism evidence="1 2">
    <name type="scientific">Catharanthus roseus</name>
    <name type="common">Madagascar periwinkle</name>
    <name type="synonym">Vinca rosea</name>
    <dbReference type="NCBI Taxonomy" id="4058"/>
    <lineage>
        <taxon>Eukaryota</taxon>
        <taxon>Viridiplantae</taxon>
        <taxon>Streptophyta</taxon>
        <taxon>Embryophyta</taxon>
        <taxon>Tracheophyta</taxon>
        <taxon>Spermatophyta</taxon>
        <taxon>Magnoliopsida</taxon>
        <taxon>eudicotyledons</taxon>
        <taxon>Gunneridae</taxon>
        <taxon>Pentapetalae</taxon>
        <taxon>asterids</taxon>
        <taxon>lamiids</taxon>
        <taxon>Gentianales</taxon>
        <taxon>Apocynaceae</taxon>
        <taxon>Rauvolfioideae</taxon>
        <taxon>Vinceae</taxon>
        <taxon>Catharanthinae</taxon>
        <taxon>Catharanthus</taxon>
    </lineage>
</organism>
<gene>
    <name evidence="1" type="ORF">M9H77_15940</name>
</gene>
<evidence type="ECO:0000313" key="1">
    <source>
        <dbReference type="EMBL" id="KAI5666087.1"/>
    </source>
</evidence>
<reference evidence="2" key="1">
    <citation type="journal article" date="2023" name="Nat. Plants">
        <title>Single-cell RNA sequencing provides a high-resolution roadmap for understanding the multicellular compartmentation of specialized metabolism.</title>
        <authorList>
            <person name="Sun S."/>
            <person name="Shen X."/>
            <person name="Li Y."/>
            <person name="Li Y."/>
            <person name="Wang S."/>
            <person name="Li R."/>
            <person name="Zhang H."/>
            <person name="Shen G."/>
            <person name="Guo B."/>
            <person name="Wei J."/>
            <person name="Xu J."/>
            <person name="St-Pierre B."/>
            <person name="Chen S."/>
            <person name="Sun C."/>
        </authorList>
    </citation>
    <scope>NUCLEOTIDE SEQUENCE [LARGE SCALE GENOMIC DNA]</scope>
</reference>
<comment type="caution">
    <text evidence="1">The sequence shown here is derived from an EMBL/GenBank/DDBJ whole genome shotgun (WGS) entry which is preliminary data.</text>
</comment>
<dbReference type="EMBL" id="CM044704">
    <property type="protein sequence ID" value="KAI5666087.1"/>
    <property type="molecule type" value="Genomic_DNA"/>
</dbReference>